<keyword evidence="1" id="KW-0812">Transmembrane</keyword>
<accession>A0A9P6TCQ6</accession>
<dbReference type="Proteomes" id="UP000886653">
    <property type="component" value="Unassembled WGS sequence"/>
</dbReference>
<keyword evidence="1" id="KW-0472">Membrane</keyword>
<reference evidence="2" key="1">
    <citation type="submission" date="2013-11" db="EMBL/GenBank/DDBJ databases">
        <title>Genome sequence of the fusiform rust pathogen reveals effectors for host alternation and coevolution with pine.</title>
        <authorList>
            <consortium name="DOE Joint Genome Institute"/>
            <person name="Smith K."/>
            <person name="Pendleton A."/>
            <person name="Kubisiak T."/>
            <person name="Anderson C."/>
            <person name="Salamov A."/>
            <person name="Aerts A."/>
            <person name="Riley R."/>
            <person name="Clum A."/>
            <person name="Lindquist E."/>
            <person name="Ence D."/>
            <person name="Campbell M."/>
            <person name="Kronenberg Z."/>
            <person name="Feau N."/>
            <person name="Dhillon B."/>
            <person name="Hamelin R."/>
            <person name="Burleigh J."/>
            <person name="Smith J."/>
            <person name="Yandell M."/>
            <person name="Nelson C."/>
            <person name="Grigoriev I."/>
            <person name="Davis J."/>
        </authorList>
    </citation>
    <scope>NUCLEOTIDE SEQUENCE</scope>
    <source>
        <strain evidence="2">G11</strain>
    </source>
</reference>
<dbReference type="EMBL" id="MU167253">
    <property type="protein sequence ID" value="KAG0147024.1"/>
    <property type="molecule type" value="Genomic_DNA"/>
</dbReference>
<sequence>MMKSSFTLTPIIILGSLVILDLITLTQLKSFHILHHRAVVATPKCDKNSHYSKKTVFQKKCLKQVQHITKPDCMKAYQSINFQNLSIIFIQKQQSMRHTTKIFGNCNVTIQSTMGVTPIEFQQYLDKSDIGFESMLDNCCPTKNSVSLGDSHRCQFKSS</sequence>
<gene>
    <name evidence="2" type="ORF">CROQUDRAFT_132807</name>
</gene>
<evidence type="ECO:0000313" key="3">
    <source>
        <dbReference type="Proteomes" id="UP000886653"/>
    </source>
</evidence>
<protein>
    <recommendedName>
        <fullName evidence="4">Transmembrane protein</fullName>
    </recommendedName>
</protein>
<evidence type="ECO:0008006" key="4">
    <source>
        <dbReference type="Google" id="ProtNLM"/>
    </source>
</evidence>
<evidence type="ECO:0000256" key="1">
    <source>
        <dbReference type="SAM" id="Phobius"/>
    </source>
</evidence>
<comment type="caution">
    <text evidence="2">The sequence shown here is derived from an EMBL/GenBank/DDBJ whole genome shotgun (WGS) entry which is preliminary data.</text>
</comment>
<proteinExistence type="predicted"/>
<dbReference type="AlphaFoldDB" id="A0A9P6TCQ6"/>
<keyword evidence="3" id="KW-1185">Reference proteome</keyword>
<feature type="transmembrane region" description="Helical" evidence="1">
    <location>
        <begin position="6"/>
        <end position="28"/>
    </location>
</feature>
<evidence type="ECO:0000313" key="2">
    <source>
        <dbReference type="EMBL" id="KAG0147024.1"/>
    </source>
</evidence>
<name>A0A9P6TCQ6_9BASI</name>
<organism evidence="2 3">
    <name type="scientific">Cronartium quercuum f. sp. fusiforme G11</name>
    <dbReference type="NCBI Taxonomy" id="708437"/>
    <lineage>
        <taxon>Eukaryota</taxon>
        <taxon>Fungi</taxon>
        <taxon>Dikarya</taxon>
        <taxon>Basidiomycota</taxon>
        <taxon>Pucciniomycotina</taxon>
        <taxon>Pucciniomycetes</taxon>
        <taxon>Pucciniales</taxon>
        <taxon>Coleosporiaceae</taxon>
        <taxon>Cronartium</taxon>
    </lineage>
</organism>
<keyword evidence="1" id="KW-1133">Transmembrane helix</keyword>